<dbReference type="OrthoDB" id="517442at2"/>
<dbReference type="Pfam" id="PF00030">
    <property type="entry name" value="Crystall"/>
    <property type="match status" value="1"/>
</dbReference>
<dbReference type="InterPro" id="IPR001064">
    <property type="entry name" value="Beta/gamma_crystallin"/>
</dbReference>
<comment type="similarity">
    <text evidence="1">Belongs to the beta/gamma-crystallin family.</text>
</comment>
<feature type="domain" description="Beta/gamma crystallin 'Greek key'" evidence="3">
    <location>
        <begin position="51"/>
        <end position="91"/>
    </location>
</feature>
<proteinExistence type="inferred from homology"/>
<dbReference type="InterPro" id="IPR011024">
    <property type="entry name" value="G_crystallin-like"/>
</dbReference>
<sequence>MNTEKYLISKPTTKGYYFDIRKNETFMQIARLQGLNLLFKHLSKIKENTMAAIVLFTDSDFQGGSGTFTNSVPNLSNFNLNDTISSFKILDGRWEFYRDTDFQNSYGVVLGPGDYSWVENVGIQNDNMSSLRPV</sequence>
<keyword evidence="5" id="KW-1185">Reference proteome</keyword>
<dbReference type="Proteomes" id="UP000271624">
    <property type="component" value="Unassembled WGS sequence"/>
</dbReference>
<name>A0A433V430_9CYAN</name>
<gene>
    <name evidence="4" type="ORF">DSM106972_072480</name>
</gene>
<reference evidence="4" key="2">
    <citation type="journal article" date="2019" name="Genome Biol. Evol.">
        <title>Day and night: Metabolic profiles and evolutionary relationships of six axenic non-marine cyanobacteria.</title>
        <authorList>
            <person name="Will S.E."/>
            <person name="Henke P."/>
            <person name="Boedeker C."/>
            <person name="Huang S."/>
            <person name="Brinkmann H."/>
            <person name="Rohde M."/>
            <person name="Jarek M."/>
            <person name="Friedl T."/>
            <person name="Seufert S."/>
            <person name="Schumacher M."/>
            <person name="Overmann J."/>
            <person name="Neumann-Schaal M."/>
            <person name="Petersen J."/>
        </authorList>
    </citation>
    <scope>NUCLEOTIDE SEQUENCE [LARGE SCALE GENOMIC DNA]</scope>
    <source>
        <strain evidence="4">PCC 7102</strain>
    </source>
</reference>
<dbReference type="PROSITE" id="PS50915">
    <property type="entry name" value="CRYSTALLIN_BETA_GAMMA"/>
    <property type="match status" value="1"/>
</dbReference>
<accession>A0A433V430</accession>
<dbReference type="SUPFAM" id="SSF49695">
    <property type="entry name" value="gamma-Crystallin-like"/>
    <property type="match status" value="1"/>
</dbReference>
<dbReference type="AlphaFoldDB" id="A0A433V430"/>
<organism evidence="4 5">
    <name type="scientific">Dulcicalothrix desertica PCC 7102</name>
    <dbReference type="NCBI Taxonomy" id="232991"/>
    <lineage>
        <taxon>Bacteria</taxon>
        <taxon>Bacillati</taxon>
        <taxon>Cyanobacteriota</taxon>
        <taxon>Cyanophyceae</taxon>
        <taxon>Nostocales</taxon>
        <taxon>Calotrichaceae</taxon>
        <taxon>Dulcicalothrix</taxon>
    </lineage>
</organism>
<dbReference type="Gene3D" id="2.60.20.10">
    <property type="entry name" value="Crystallins"/>
    <property type="match status" value="1"/>
</dbReference>
<protein>
    <recommendedName>
        <fullName evidence="3">Beta/gamma crystallin 'Greek key' domain-containing protein</fullName>
    </recommendedName>
</protein>
<comment type="caution">
    <text evidence="4">The sequence shown here is derived from an EMBL/GenBank/DDBJ whole genome shotgun (WGS) entry which is preliminary data.</text>
</comment>
<reference evidence="4" key="1">
    <citation type="submission" date="2018-12" db="EMBL/GenBank/DDBJ databases">
        <authorList>
            <person name="Will S."/>
            <person name="Neumann-Schaal M."/>
            <person name="Henke P."/>
        </authorList>
    </citation>
    <scope>NUCLEOTIDE SEQUENCE</scope>
    <source>
        <strain evidence="4">PCC 7102</strain>
    </source>
</reference>
<keyword evidence="2" id="KW-0677">Repeat</keyword>
<dbReference type="EMBL" id="RSCL01000022">
    <property type="protein sequence ID" value="RUT00839.1"/>
    <property type="molecule type" value="Genomic_DNA"/>
</dbReference>
<evidence type="ECO:0000256" key="1">
    <source>
        <dbReference type="ARBA" id="ARBA00009646"/>
    </source>
</evidence>
<evidence type="ECO:0000259" key="3">
    <source>
        <dbReference type="PROSITE" id="PS50915"/>
    </source>
</evidence>
<dbReference type="RefSeq" id="WP_127085363.1">
    <property type="nucleotide sequence ID" value="NZ_RSCL01000022.1"/>
</dbReference>
<evidence type="ECO:0000256" key="2">
    <source>
        <dbReference type="ARBA" id="ARBA00022737"/>
    </source>
</evidence>
<evidence type="ECO:0000313" key="4">
    <source>
        <dbReference type="EMBL" id="RUT00839.1"/>
    </source>
</evidence>
<evidence type="ECO:0000313" key="5">
    <source>
        <dbReference type="Proteomes" id="UP000271624"/>
    </source>
</evidence>
<dbReference type="SMART" id="SM00247">
    <property type="entry name" value="XTALbg"/>
    <property type="match status" value="1"/>
</dbReference>